<dbReference type="InterPro" id="IPR018020">
    <property type="entry name" value="OHCU_decarboxylase"/>
</dbReference>
<keyword evidence="10" id="KW-1185">Reference proteome</keyword>
<dbReference type="EC" id="4.1.1.97" evidence="3"/>
<dbReference type="SUPFAM" id="SSF158694">
    <property type="entry name" value="UraD-Like"/>
    <property type="match status" value="1"/>
</dbReference>
<comment type="caution">
    <text evidence="9">The sequence shown here is derived from an EMBL/GenBank/DDBJ whole genome shotgun (WGS) entry which is preliminary data.</text>
</comment>
<dbReference type="PANTHER" id="PTHR43466:SF1">
    <property type="entry name" value="2-OXO-4-HYDROXY-4-CARBOXY-5-UREIDOIMIDAZOLINE DECARBOXYLASE-RELATED"/>
    <property type="match status" value="1"/>
</dbReference>
<dbReference type="Pfam" id="PF09349">
    <property type="entry name" value="OHCU_decarbox"/>
    <property type="match status" value="1"/>
</dbReference>
<reference evidence="10" key="1">
    <citation type="journal article" date="2019" name="Int. J. Syst. Evol. Microbiol.">
        <title>The Global Catalogue of Microorganisms (GCM) 10K type strain sequencing project: providing services to taxonomists for standard genome sequencing and annotation.</title>
        <authorList>
            <consortium name="The Broad Institute Genomics Platform"/>
            <consortium name="The Broad Institute Genome Sequencing Center for Infectious Disease"/>
            <person name="Wu L."/>
            <person name="Ma J."/>
        </authorList>
    </citation>
    <scope>NUCLEOTIDE SEQUENCE [LARGE SCALE GENOMIC DNA]</scope>
    <source>
        <strain evidence="10">SYNS20</strain>
    </source>
</reference>
<feature type="domain" description="Oxo-4-hydroxy-4-carboxy-5-ureidoimidazoline decarboxylase" evidence="8">
    <location>
        <begin position="80"/>
        <end position="149"/>
    </location>
</feature>
<comment type="pathway">
    <text evidence="2">Purine metabolism; urate degradation; (S)-allantoin from urate: step 3/3.</text>
</comment>
<dbReference type="Gene3D" id="1.10.3330.10">
    <property type="entry name" value="Oxo-4-hydroxy-4-carboxy-5-ureidoimidazoline decarboxylase"/>
    <property type="match status" value="1"/>
</dbReference>
<evidence type="ECO:0000256" key="2">
    <source>
        <dbReference type="ARBA" id="ARBA00004754"/>
    </source>
</evidence>
<feature type="region of interest" description="Disordered" evidence="7">
    <location>
        <begin position="157"/>
        <end position="182"/>
    </location>
</feature>
<accession>A0ABW2JPK1</accession>
<evidence type="ECO:0000313" key="10">
    <source>
        <dbReference type="Proteomes" id="UP001596523"/>
    </source>
</evidence>
<proteinExistence type="predicted"/>
<protein>
    <recommendedName>
        <fullName evidence="3">2-oxo-4-hydroxy-4-carboxy-5-ureidoimidazoline decarboxylase</fullName>
        <ecNumber evidence="3">4.1.1.97</ecNumber>
    </recommendedName>
</protein>
<keyword evidence="4" id="KW-0659">Purine metabolism</keyword>
<dbReference type="PANTHER" id="PTHR43466">
    <property type="entry name" value="2-OXO-4-HYDROXY-4-CARBOXY-5-UREIDOIMIDAZOLINE DECARBOXYLASE-RELATED"/>
    <property type="match status" value="1"/>
</dbReference>
<evidence type="ECO:0000256" key="3">
    <source>
        <dbReference type="ARBA" id="ARBA00012257"/>
    </source>
</evidence>
<evidence type="ECO:0000256" key="6">
    <source>
        <dbReference type="ARBA" id="ARBA00023239"/>
    </source>
</evidence>
<evidence type="ECO:0000256" key="4">
    <source>
        <dbReference type="ARBA" id="ARBA00022631"/>
    </source>
</evidence>
<keyword evidence="6" id="KW-0456">Lyase</keyword>
<name>A0ABW2JPK1_9ACTN</name>
<dbReference type="NCBIfam" id="NF010372">
    <property type="entry name" value="PRK13798.1"/>
    <property type="match status" value="1"/>
</dbReference>
<comment type="catalytic activity">
    <reaction evidence="1">
        <text>5-hydroxy-2-oxo-4-ureido-2,5-dihydro-1H-imidazole-5-carboxylate + H(+) = (S)-allantoin + CO2</text>
        <dbReference type="Rhea" id="RHEA:26301"/>
        <dbReference type="ChEBI" id="CHEBI:15378"/>
        <dbReference type="ChEBI" id="CHEBI:15678"/>
        <dbReference type="ChEBI" id="CHEBI:16526"/>
        <dbReference type="ChEBI" id="CHEBI:58639"/>
        <dbReference type="EC" id="4.1.1.97"/>
    </reaction>
</comment>
<evidence type="ECO:0000256" key="1">
    <source>
        <dbReference type="ARBA" id="ARBA00001163"/>
    </source>
</evidence>
<evidence type="ECO:0000256" key="5">
    <source>
        <dbReference type="ARBA" id="ARBA00022793"/>
    </source>
</evidence>
<dbReference type="EMBL" id="JBHTCF010000011">
    <property type="protein sequence ID" value="MFC7307338.1"/>
    <property type="molecule type" value="Genomic_DNA"/>
</dbReference>
<sequence length="182" mass="19586">MHRGLELFNRAPAATARGHLLTCCAAHQWAGRLTTHRPYPDLDSALAAADEASYDLAPTDLVEALAAEQPHGPHPLGVPPAALTALRAAHAAYESRFGHVFVIALDGYRPDEHLDQTLAGLRGRLGNAPEEERVIAADELRRVARARLAQLLARLGEPAAEKAEKSREFPDSGPTDSPYVPV</sequence>
<dbReference type="RefSeq" id="WP_381834121.1">
    <property type="nucleotide sequence ID" value="NZ_JBHTCF010000011.1"/>
</dbReference>
<organism evidence="9 10">
    <name type="scientific">Streptomyces monticola</name>
    <dbReference type="NCBI Taxonomy" id="2666263"/>
    <lineage>
        <taxon>Bacteria</taxon>
        <taxon>Bacillati</taxon>
        <taxon>Actinomycetota</taxon>
        <taxon>Actinomycetes</taxon>
        <taxon>Kitasatosporales</taxon>
        <taxon>Streptomycetaceae</taxon>
        <taxon>Streptomyces</taxon>
    </lineage>
</organism>
<dbReference type="InterPro" id="IPR036778">
    <property type="entry name" value="OHCU_decarboxylase_sf"/>
</dbReference>
<evidence type="ECO:0000256" key="7">
    <source>
        <dbReference type="SAM" id="MobiDB-lite"/>
    </source>
</evidence>
<evidence type="ECO:0000259" key="8">
    <source>
        <dbReference type="Pfam" id="PF09349"/>
    </source>
</evidence>
<keyword evidence="5" id="KW-0210">Decarboxylase</keyword>
<feature type="compositionally biased region" description="Basic and acidic residues" evidence="7">
    <location>
        <begin position="159"/>
        <end position="170"/>
    </location>
</feature>
<evidence type="ECO:0000313" key="9">
    <source>
        <dbReference type="EMBL" id="MFC7307338.1"/>
    </source>
</evidence>
<gene>
    <name evidence="9" type="ORF">ACFQVC_24320</name>
</gene>
<dbReference type="Proteomes" id="UP001596523">
    <property type="component" value="Unassembled WGS sequence"/>
</dbReference>